<feature type="domain" description="Integrase catalytic" evidence="7">
    <location>
        <begin position="259"/>
        <end position="351"/>
    </location>
</feature>
<dbReference type="SUPFAM" id="SSF53098">
    <property type="entry name" value="Ribonuclease H-like"/>
    <property type="match status" value="1"/>
</dbReference>
<dbReference type="Pfam" id="PF17917">
    <property type="entry name" value="RT_RNaseH"/>
    <property type="match status" value="1"/>
</dbReference>
<dbReference type="Pfam" id="PF24626">
    <property type="entry name" value="SH3_Tf2-1"/>
    <property type="match status" value="1"/>
</dbReference>
<proteinExistence type="predicted"/>
<keyword evidence="6" id="KW-0695">RNA-directed DNA polymerase</keyword>
<dbReference type="GO" id="GO:0003964">
    <property type="term" value="F:RNA-directed DNA polymerase activity"/>
    <property type="evidence" value="ECO:0007669"/>
    <property type="project" value="UniProtKB-KW"/>
</dbReference>
<accession>A0A699GUI0</accession>
<gene>
    <name evidence="8" type="ORF">Tci_099945</name>
</gene>
<dbReference type="PANTHER" id="PTHR37984">
    <property type="entry name" value="PROTEIN CBG26694"/>
    <property type="match status" value="1"/>
</dbReference>
<sequence>MTDRRGTPTRDETEGYAYLTFMWYTLEDPKEEQIEEDPLKEPKEEDLHSGYHQLRVHEEDIPKTTFRTRYGYFEFTVMPFWVNQCTSDFMDLMNRDDHEAHLKLVLEMRKKDKLFAKFSKYELWLQEVRFLEYVVNNDDIYVDSSYYRRFIANFPKIAKPLTPLTQKNRKGKVIAYESQQLKIRKKNYTTHDFKMGAVVFAFKTWRHYFYRTKSIIYTDHKSLQYIFDQKELNMQQRRWIELFSDYDCEIRYHPGKANVVADALSRKETVKPRRTLQKALGTHLDMSTTYHPQMDEQSERTIQTLEDMLRACVINFDGSWDTHLLLVDFSYNNSYHSSIRCAPFEALYGRKCRFPVLWADVGENRLIGPELVQETTDKVGLIMEILKAARDRQKSYANNRRKPLKFEVGDQVLLKESPWKGVVLFETKEKLAPRYVGPFEILEKICPVANHLRLPRKEIKVDKTLRFVEEPVVIMDREIKKLERSRIPIVKYEISLSGRYCDNRDLASVGYDTMMDRRGTPTRNGMDGYAYPMFVWYTLGEHSEVKDVKMRG</sequence>
<dbReference type="InterPro" id="IPR056924">
    <property type="entry name" value="SH3_Tf2-1"/>
</dbReference>
<organism evidence="8">
    <name type="scientific">Tanacetum cinerariifolium</name>
    <name type="common">Dalmatian daisy</name>
    <name type="synonym">Chrysanthemum cinerariifolium</name>
    <dbReference type="NCBI Taxonomy" id="118510"/>
    <lineage>
        <taxon>Eukaryota</taxon>
        <taxon>Viridiplantae</taxon>
        <taxon>Streptophyta</taxon>
        <taxon>Embryophyta</taxon>
        <taxon>Tracheophyta</taxon>
        <taxon>Spermatophyta</taxon>
        <taxon>Magnoliopsida</taxon>
        <taxon>eudicotyledons</taxon>
        <taxon>Gunneridae</taxon>
        <taxon>Pentapetalae</taxon>
        <taxon>asterids</taxon>
        <taxon>campanulids</taxon>
        <taxon>Asterales</taxon>
        <taxon>Asteraceae</taxon>
        <taxon>Asteroideae</taxon>
        <taxon>Anthemideae</taxon>
        <taxon>Anthemidinae</taxon>
        <taxon>Tanacetum</taxon>
    </lineage>
</organism>
<dbReference type="CDD" id="cd09274">
    <property type="entry name" value="RNase_HI_RT_Ty3"/>
    <property type="match status" value="1"/>
</dbReference>
<keyword evidence="1" id="KW-0808">Transferase</keyword>
<dbReference type="PROSITE" id="PS50994">
    <property type="entry name" value="INTEGRASE"/>
    <property type="match status" value="1"/>
</dbReference>
<keyword evidence="5" id="KW-0378">Hydrolase</keyword>
<evidence type="ECO:0000256" key="6">
    <source>
        <dbReference type="ARBA" id="ARBA00022918"/>
    </source>
</evidence>
<dbReference type="InterPro" id="IPR050951">
    <property type="entry name" value="Retrovirus_Pol_polyprotein"/>
</dbReference>
<dbReference type="EMBL" id="BKCJ010019189">
    <property type="protein sequence ID" value="GEV27968.1"/>
    <property type="molecule type" value="Genomic_DNA"/>
</dbReference>
<dbReference type="GO" id="GO:0004519">
    <property type="term" value="F:endonuclease activity"/>
    <property type="evidence" value="ECO:0007669"/>
    <property type="project" value="UniProtKB-KW"/>
</dbReference>
<evidence type="ECO:0000256" key="3">
    <source>
        <dbReference type="ARBA" id="ARBA00022722"/>
    </source>
</evidence>
<keyword evidence="2" id="KW-0548">Nucleotidyltransferase</keyword>
<dbReference type="SUPFAM" id="SSF56672">
    <property type="entry name" value="DNA/RNA polymerases"/>
    <property type="match status" value="1"/>
</dbReference>
<dbReference type="GO" id="GO:0016787">
    <property type="term" value="F:hydrolase activity"/>
    <property type="evidence" value="ECO:0007669"/>
    <property type="project" value="UniProtKB-KW"/>
</dbReference>
<evidence type="ECO:0000256" key="5">
    <source>
        <dbReference type="ARBA" id="ARBA00022801"/>
    </source>
</evidence>
<protein>
    <submittedName>
        <fullName evidence="8">Retrovirus-related Pol polyprotein from transposon 17.6</fullName>
    </submittedName>
</protein>
<dbReference type="InterPro" id="IPR043502">
    <property type="entry name" value="DNA/RNA_pol_sf"/>
</dbReference>
<dbReference type="GO" id="GO:0003676">
    <property type="term" value="F:nucleic acid binding"/>
    <property type="evidence" value="ECO:0007669"/>
    <property type="project" value="InterPro"/>
</dbReference>
<dbReference type="Gene3D" id="3.30.420.10">
    <property type="entry name" value="Ribonuclease H-like superfamily/Ribonuclease H"/>
    <property type="match status" value="1"/>
</dbReference>
<dbReference type="InterPro" id="IPR043128">
    <property type="entry name" value="Rev_trsase/Diguanyl_cyclase"/>
</dbReference>
<dbReference type="Gene3D" id="3.10.10.10">
    <property type="entry name" value="HIV Type 1 Reverse Transcriptase, subunit A, domain 1"/>
    <property type="match status" value="1"/>
</dbReference>
<evidence type="ECO:0000256" key="2">
    <source>
        <dbReference type="ARBA" id="ARBA00022695"/>
    </source>
</evidence>
<evidence type="ECO:0000313" key="8">
    <source>
        <dbReference type="EMBL" id="GEV27968.1"/>
    </source>
</evidence>
<dbReference type="AlphaFoldDB" id="A0A699GUI0"/>
<dbReference type="InterPro" id="IPR001584">
    <property type="entry name" value="Integrase_cat-core"/>
</dbReference>
<name>A0A699GUI0_TANCI</name>
<keyword evidence="3" id="KW-0540">Nuclease</keyword>
<comment type="caution">
    <text evidence="8">The sequence shown here is derived from an EMBL/GenBank/DDBJ whole genome shotgun (WGS) entry which is preliminary data.</text>
</comment>
<dbReference type="InterPro" id="IPR012337">
    <property type="entry name" value="RNaseH-like_sf"/>
</dbReference>
<dbReference type="PANTHER" id="PTHR37984:SF5">
    <property type="entry name" value="PROTEIN NYNRIN-LIKE"/>
    <property type="match status" value="1"/>
</dbReference>
<evidence type="ECO:0000256" key="1">
    <source>
        <dbReference type="ARBA" id="ARBA00022679"/>
    </source>
</evidence>
<dbReference type="GO" id="GO:0015074">
    <property type="term" value="P:DNA integration"/>
    <property type="evidence" value="ECO:0007669"/>
    <property type="project" value="InterPro"/>
</dbReference>
<reference evidence="8" key="1">
    <citation type="journal article" date="2019" name="Sci. Rep.">
        <title>Draft genome of Tanacetum cinerariifolium, the natural source of mosquito coil.</title>
        <authorList>
            <person name="Yamashiro T."/>
            <person name="Shiraishi A."/>
            <person name="Satake H."/>
            <person name="Nakayama K."/>
        </authorList>
    </citation>
    <scope>NUCLEOTIDE SEQUENCE</scope>
</reference>
<dbReference type="Gene3D" id="3.30.70.270">
    <property type="match status" value="2"/>
</dbReference>
<dbReference type="InterPro" id="IPR041373">
    <property type="entry name" value="RT_RNaseH"/>
</dbReference>
<evidence type="ECO:0000259" key="7">
    <source>
        <dbReference type="PROSITE" id="PS50994"/>
    </source>
</evidence>
<keyword evidence="4" id="KW-0255">Endonuclease</keyword>
<evidence type="ECO:0000256" key="4">
    <source>
        <dbReference type="ARBA" id="ARBA00022759"/>
    </source>
</evidence>
<dbReference type="InterPro" id="IPR036397">
    <property type="entry name" value="RNaseH_sf"/>
</dbReference>